<evidence type="ECO:0000313" key="12">
    <source>
        <dbReference type="EMBL" id="CAD9040943.1"/>
    </source>
</evidence>
<evidence type="ECO:0000256" key="9">
    <source>
        <dbReference type="ARBA" id="ARBA00023136"/>
    </source>
</evidence>
<name>A0A6U8N2U5_9EUGL</name>
<feature type="transmembrane region" description="Helical" evidence="11">
    <location>
        <begin position="54"/>
        <end position="72"/>
    </location>
</feature>
<keyword evidence="6 11" id="KW-0256">Endoplasmic reticulum</keyword>
<dbReference type="EMBL" id="HBGA01142489">
    <property type="protein sequence ID" value="CAD9040944.1"/>
    <property type="molecule type" value="Transcribed_RNA"/>
</dbReference>
<keyword evidence="5 11" id="KW-0812">Transmembrane</keyword>
<gene>
    <name evidence="12" type="ORF">EGYM00392_LOCUS52118</name>
    <name evidence="13" type="ORF">EGYM00392_LOCUS52119</name>
</gene>
<evidence type="ECO:0000256" key="8">
    <source>
        <dbReference type="ARBA" id="ARBA00023098"/>
    </source>
</evidence>
<organism evidence="13">
    <name type="scientific">Eutreptiella gymnastica</name>
    <dbReference type="NCBI Taxonomy" id="73025"/>
    <lineage>
        <taxon>Eukaryota</taxon>
        <taxon>Discoba</taxon>
        <taxon>Euglenozoa</taxon>
        <taxon>Euglenida</taxon>
        <taxon>Spirocuta</taxon>
        <taxon>Euglenophyceae</taxon>
        <taxon>Eutreptiales</taxon>
        <taxon>Eutreptiaceae</taxon>
        <taxon>Eutreptiella</taxon>
    </lineage>
</organism>
<keyword evidence="3" id="KW-0444">Lipid biosynthesis</keyword>
<evidence type="ECO:0000256" key="7">
    <source>
        <dbReference type="ARBA" id="ARBA00022989"/>
    </source>
</evidence>
<keyword evidence="10" id="KW-0012">Acyltransferase</keyword>
<comment type="similarity">
    <text evidence="2 11">Belongs to the diacylglycerol acyltransferase family.</text>
</comment>
<evidence type="ECO:0000256" key="5">
    <source>
        <dbReference type="ARBA" id="ARBA00022692"/>
    </source>
</evidence>
<dbReference type="InterPro" id="IPR007130">
    <property type="entry name" value="DAGAT"/>
</dbReference>
<dbReference type="EC" id="2.3.1.-" evidence="11"/>
<accession>A0A6U8N2U5</accession>
<comment type="subcellular location">
    <subcellularLocation>
        <location evidence="1 11">Endoplasmic reticulum membrane</location>
        <topology evidence="1 11">Multi-pass membrane protein</topology>
    </subcellularLocation>
</comment>
<sequence>MLYRCTPDAWSHVGKPIRLLLGWLTVIGFTTSFLLVPLTCLVLPLVYLFVAPPWAVAIIGSWLGTVLASFLFPQVEWPWARKVGQLWYDLFDFHHNLTPENREERIRLGRENQYIIAMHPHGVIPLHAYLWAAYCDQYLSNAESGLYGFGAGADILEYLPVLRNIMGWLTAGSATYGVLKQGLLRGKSPPANRVGRRPRNLFILPGGVAEIFTSAPGDHTIVFAQRRGLARLSCETGAQLVPAYVFGATDFFGNALKSDSFLARLSRRLKAGIAIFWGLGGLPFVPFAPKVTLVIGDPIPVPEWEPADGCDTPPAEVVGRLHAEYLKAIVKLFDDYKAEAGYPDATLNVQ</sequence>
<feature type="transmembrane region" description="Helical" evidence="11">
    <location>
        <begin position="20"/>
        <end position="48"/>
    </location>
</feature>
<keyword evidence="8" id="KW-0443">Lipid metabolism</keyword>
<evidence type="ECO:0000256" key="1">
    <source>
        <dbReference type="ARBA" id="ARBA00004477"/>
    </source>
</evidence>
<evidence type="ECO:0000256" key="11">
    <source>
        <dbReference type="RuleBase" id="RU367023"/>
    </source>
</evidence>
<evidence type="ECO:0000313" key="13">
    <source>
        <dbReference type="EMBL" id="CAD9040944.1"/>
    </source>
</evidence>
<dbReference type="Pfam" id="PF03982">
    <property type="entry name" value="DAGAT"/>
    <property type="match status" value="1"/>
</dbReference>
<keyword evidence="7 11" id="KW-1133">Transmembrane helix</keyword>
<dbReference type="PANTHER" id="PTHR12317:SF63">
    <property type="entry name" value="DIACYLGLYCEROL O-ACYLTRANSFERASE 2"/>
    <property type="match status" value="1"/>
</dbReference>
<evidence type="ECO:0000256" key="3">
    <source>
        <dbReference type="ARBA" id="ARBA00022516"/>
    </source>
</evidence>
<evidence type="ECO:0000256" key="4">
    <source>
        <dbReference type="ARBA" id="ARBA00022679"/>
    </source>
</evidence>
<evidence type="ECO:0000256" key="6">
    <source>
        <dbReference type="ARBA" id="ARBA00022824"/>
    </source>
</evidence>
<keyword evidence="4 11" id="KW-0808">Transferase</keyword>
<dbReference type="AlphaFoldDB" id="A0A6U8N2U5"/>
<dbReference type="GO" id="GO:0005789">
    <property type="term" value="C:endoplasmic reticulum membrane"/>
    <property type="evidence" value="ECO:0007669"/>
    <property type="project" value="UniProtKB-SubCell"/>
</dbReference>
<dbReference type="GO" id="GO:0019432">
    <property type="term" value="P:triglyceride biosynthetic process"/>
    <property type="evidence" value="ECO:0007669"/>
    <property type="project" value="TreeGrafter"/>
</dbReference>
<keyword evidence="9 11" id="KW-0472">Membrane</keyword>
<dbReference type="PANTHER" id="PTHR12317">
    <property type="entry name" value="DIACYLGLYCEROL O-ACYLTRANSFERASE"/>
    <property type="match status" value="1"/>
</dbReference>
<reference evidence="13" key="1">
    <citation type="submission" date="2021-01" db="EMBL/GenBank/DDBJ databases">
        <authorList>
            <person name="Corre E."/>
            <person name="Pelletier E."/>
            <person name="Niang G."/>
            <person name="Scheremetjew M."/>
            <person name="Finn R."/>
            <person name="Kale V."/>
            <person name="Holt S."/>
            <person name="Cochrane G."/>
            <person name="Meng A."/>
            <person name="Brown T."/>
            <person name="Cohen L."/>
        </authorList>
    </citation>
    <scope>NUCLEOTIDE SEQUENCE</scope>
    <source>
        <strain evidence="13">NIES-381</strain>
    </source>
</reference>
<evidence type="ECO:0000256" key="2">
    <source>
        <dbReference type="ARBA" id="ARBA00005420"/>
    </source>
</evidence>
<dbReference type="EMBL" id="HBGA01142488">
    <property type="protein sequence ID" value="CAD9040943.1"/>
    <property type="molecule type" value="Transcribed_RNA"/>
</dbReference>
<dbReference type="GO" id="GO:0004144">
    <property type="term" value="F:diacylglycerol O-acyltransferase activity"/>
    <property type="evidence" value="ECO:0007669"/>
    <property type="project" value="TreeGrafter"/>
</dbReference>
<proteinExistence type="inferred from homology"/>
<evidence type="ECO:0000256" key="10">
    <source>
        <dbReference type="ARBA" id="ARBA00023315"/>
    </source>
</evidence>
<protein>
    <recommendedName>
        <fullName evidence="11">Acyltransferase</fullName>
        <ecNumber evidence="11">2.3.1.-</ecNumber>
    </recommendedName>
</protein>